<dbReference type="SUPFAM" id="SSF52833">
    <property type="entry name" value="Thioredoxin-like"/>
    <property type="match status" value="1"/>
</dbReference>
<dbReference type="Gene3D" id="3.40.30.10">
    <property type="entry name" value="Glutaredoxin"/>
    <property type="match status" value="1"/>
</dbReference>
<evidence type="ECO:0000259" key="1">
    <source>
        <dbReference type="PROSITE" id="PS50404"/>
    </source>
</evidence>
<dbReference type="CDD" id="cd03205">
    <property type="entry name" value="GST_C_6"/>
    <property type="match status" value="1"/>
</dbReference>
<reference evidence="2 3" key="1">
    <citation type="submission" date="2018-12" db="EMBL/GenBank/DDBJ databases">
        <title>Complete genome sequencing of Tabrizicola sp. K13M18.</title>
        <authorList>
            <person name="Bae J.-W."/>
        </authorList>
    </citation>
    <scope>NUCLEOTIDE SEQUENCE [LARGE SCALE GENOMIC DNA]</scope>
    <source>
        <strain evidence="2 3">K13M18</strain>
    </source>
</reference>
<accession>A0A3S8U6K4</accession>
<dbReference type="PANTHER" id="PTHR43968">
    <property type="match status" value="1"/>
</dbReference>
<evidence type="ECO:0000313" key="2">
    <source>
        <dbReference type="EMBL" id="AZL59159.1"/>
    </source>
</evidence>
<dbReference type="Proteomes" id="UP000282002">
    <property type="component" value="Chromosome"/>
</dbReference>
<dbReference type="EMBL" id="CP034328">
    <property type="protein sequence ID" value="AZL59159.1"/>
    <property type="molecule type" value="Genomic_DNA"/>
</dbReference>
<evidence type="ECO:0000313" key="3">
    <source>
        <dbReference type="Proteomes" id="UP000282002"/>
    </source>
</evidence>
<proteinExistence type="predicted"/>
<protein>
    <submittedName>
        <fullName evidence="2">Glutathione S-transferase</fullName>
    </submittedName>
</protein>
<dbReference type="InterPro" id="IPR036249">
    <property type="entry name" value="Thioredoxin-like_sf"/>
</dbReference>
<dbReference type="AlphaFoldDB" id="A0A3S8U6K4"/>
<dbReference type="Pfam" id="PF13409">
    <property type="entry name" value="GST_N_2"/>
    <property type="match status" value="1"/>
</dbReference>
<dbReference type="Gene3D" id="1.20.1050.10">
    <property type="match status" value="1"/>
</dbReference>
<dbReference type="GO" id="GO:0005737">
    <property type="term" value="C:cytoplasm"/>
    <property type="evidence" value="ECO:0007669"/>
    <property type="project" value="TreeGrafter"/>
</dbReference>
<dbReference type="RefSeq" id="WP_125325355.1">
    <property type="nucleotide sequence ID" value="NZ_CP034328.1"/>
</dbReference>
<dbReference type="KEGG" id="taw:EI545_10085"/>
<name>A0A3S8U6K4_9RHOB</name>
<dbReference type="PROSITE" id="PS50404">
    <property type="entry name" value="GST_NTER"/>
    <property type="match status" value="1"/>
</dbReference>
<dbReference type="Pfam" id="PF13410">
    <property type="entry name" value="GST_C_2"/>
    <property type="match status" value="1"/>
</dbReference>
<feature type="domain" description="GST N-terminal" evidence="1">
    <location>
        <begin position="1"/>
        <end position="82"/>
    </location>
</feature>
<dbReference type="OrthoDB" id="9795329at2"/>
<sequence>MRLYHAAASPFVRKVMVLLHETGAVDRVTLVPASGNPLNPGTLPVDRNPLGKIPALEREDGPTLYDSRVICRYLDDTLGAGLYPPAPRLWDTLVLEATADGISDAAVLMRYEEHVRPAASQSPEWVEAQWTKIDRALSAIEDRWTSHLAGPLDMGQIALGVALGYLDFRQPQRDWRGARPALTAWWGEFAQRPAMVATQPVQA</sequence>
<dbReference type="PANTHER" id="PTHR43968:SF6">
    <property type="entry name" value="GLUTATHIONE S-TRANSFERASE OMEGA"/>
    <property type="match status" value="1"/>
</dbReference>
<organism evidence="2 3">
    <name type="scientific">Tabrizicola piscis</name>
    <dbReference type="NCBI Taxonomy" id="2494374"/>
    <lineage>
        <taxon>Bacteria</taxon>
        <taxon>Pseudomonadati</taxon>
        <taxon>Pseudomonadota</taxon>
        <taxon>Alphaproteobacteria</taxon>
        <taxon>Rhodobacterales</taxon>
        <taxon>Paracoccaceae</taxon>
        <taxon>Tabrizicola</taxon>
    </lineage>
</organism>
<gene>
    <name evidence="2" type="ORF">EI545_10085</name>
</gene>
<dbReference type="SUPFAM" id="SSF47616">
    <property type="entry name" value="GST C-terminal domain-like"/>
    <property type="match status" value="1"/>
</dbReference>
<dbReference type="CDD" id="cd03049">
    <property type="entry name" value="GST_N_3"/>
    <property type="match status" value="1"/>
</dbReference>
<dbReference type="GO" id="GO:0016740">
    <property type="term" value="F:transferase activity"/>
    <property type="evidence" value="ECO:0007669"/>
    <property type="project" value="UniProtKB-KW"/>
</dbReference>
<dbReference type="InterPro" id="IPR036282">
    <property type="entry name" value="Glutathione-S-Trfase_C_sf"/>
</dbReference>
<dbReference type="InterPro" id="IPR050983">
    <property type="entry name" value="GST_Omega/HSP26"/>
</dbReference>
<keyword evidence="3" id="KW-1185">Reference proteome</keyword>
<dbReference type="InterPro" id="IPR004045">
    <property type="entry name" value="Glutathione_S-Trfase_N"/>
</dbReference>
<keyword evidence="2" id="KW-0808">Transferase</keyword>